<evidence type="ECO:0000313" key="12">
    <source>
        <dbReference type="Proteomes" id="UP000410492"/>
    </source>
</evidence>
<dbReference type="GO" id="GO:0005743">
    <property type="term" value="C:mitochondrial inner membrane"/>
    <property type="evidence" value="ECO:0007669"/>
    <property type="project" value="UniProtKB-SubCell"/>
</dbReference>
<evidence type="ECO:0000256" key="4">
    <source>
        <dbReference type="ARBA" id="ARBA00022792"/>
    </source>
</evidence>
<keyword evidence="8 10" id="KW-0496">Mitochondrion</keyword>
<keyword evidence="7" id="KW-0560">Oxidoreductase</keyword>
<dbReference type="OrthoDB" id="186013at2759"/>
<dbReference type="Gene3D" id="1.10.442.10">
    <property type="entry name" value="Cytochrome c oxidase subunit IV"/>
    <property type="match status" value="1"/>
</dbReference>
<dbReference type="InterPro" id="IPR013288">
    <property type="entry name" value="Cyt_c_oxidase_su4"/>
</dbReference>
<protein>
    <recommendedName>
        <fullName evidence="10">Cytochrome c oxidase subunit 4</fullName>
    </recommendedName>
</protein>
<evidence type="ECO:0000256" key="3">
    <source>
        <dbReference type="ARBA" id="ARBA00022692"/>
    </source>
</evidence>
<comment type="subcellular location">
    <subcellularLocation>
        <location evidence="1 10">Mitochondrion inner membrane</location>
        <topology evidence="1 10">Single-pass membrane protein</topology>
    </subcellularLocation>
</comment>
<evidence type="ECO:0000256" key="5">
    <source>
        <dbReference type="ARBA" id="ARBA00022946"/>
    </source>
</evidence>
<dbReference type="InterPro" id="IPR036639">
    <property type="entry name" value="Cyt_c_oxidase_su4_sf"/>
</dbReference>
<comment type="subunit">
    <text evidence="10">Component of the cytochrome c oxidase (complex IV, CIV), a multisubunit enzyme composed of 14 subunits.</text>
</comment>
<dbReference type="FunFam" id="1.10.442.10:FF:000001">
    <property type="entry name" value="Cytochrome c oxidase subunit 4 isoform 1"/>
    <property type="match status" value="1"/>
</dbReference>
<dbReference type="CDD" id="cd00922">
    <property type="entry name" value="Cyt_c_Oxidase_IV"/>
    <property type="match status" value="1"/>
</dbReference>
<dbReference type="PANTHER" id="PTHR10707">
    <property type="entry name" value="CYTOCHROME C OXIDASE SUBUNIT IV"/>
    <property type="match status" value="1"/>
</dbReference>
<proteinExistence type="inferred from homology"/>
<reference evidence="11 12" key="1">
    <citation type="submission" date="2019-01" db="EMBL/GenBank/DDBJ databases">
        <authorList>
            <person name="Sayadi A."/>
        </authorList>
    </citation>
    <scope>NUCLEOTIDE SEQUENCE [LARGE SCALE GENOMIC DNA]</scope>
</reference>
<evidence type="ECO:0000256" key="9">
    <source>
        <dbReference type="ARBA" id="ARBA00023136"/>
    </source>
</evidence>
<dbReference type="PRINTS" id="PR01873">
    <property type="entry name" value="CYTCOXIDASE4"/>
</dbReference>
<dbReference type="GO" id="GO:0045277">
    <property type="term" value="C:respiratory chain complex IV"/>
    <property type="evidence" value="ECO:0007669"/>
    <property type="project" value="InterPro"/>
</dbReference>
<evidence type="ECO:0000256" key="10">
    <source>
        <dbReference type="RuleBase" id="RU367145"/>
    </source>
</evidence>
<sequence>MAGTLVALGLRAIRHVPKNAPLQASAAMSSYTRTLIGKREIVGFGFNGEPSYVDRADFPMPAIRWKEPTSDVQALREKEKGDWKNLSVEEKKALYRASFCQTFAEFKAPTGEWKSLIGISLIFVSGAIWVFYALKAFVYSPLPESFKEENREAQLRRIIDLQVNPVQGIASKWDYEKDDWKK</sequence>
<evidence type="ECO:0000256" key="1">
    <source>
        <dbReference type="ARBA" id="ARBA00004434"/>
    </source>
</evidence>
<keyword evidence="4 10" id="KW-0999">Mitochondrion inner membrane</keyword>
<dbReference type="GO" id="GO:0016491">
    <property type="term" value="F:oxidoreductase activity"/>
    <property type="evidence" value="ECO:0007669"/>
    <property type="project" value="UniProtKB-KW"/>
</dbReference>
<comment type="pathway">
    <text evidence="10">Energy metabolism; oxidative phosphorylation.</text>
</comment>
<evidence type="ECO:0000256" key="2">
    <source>
        <dbReference type="ARBA" id="ARBA00008135"/>
    </source>
</evidence>
<evidence type="ECO:0000313" key="11">
    <source>
        <dbReference type="EMBL" id="VEN50852.1"/>
    </source>
</evidence>
<comment type="similarity">
    <text evidence="2 10">Belongs to the cytochrome c oxidase IV family.</text>
</comment>
<dbReference type="Proteomes" id="UP000410492">
    <property type="component" value="Unassembled WGS sequence"/>
</dbReference>
<keyword evidence="12" id="KW-1185">Reference proteome</keyword>
<keyword evidence="6 10" id="KW-1133">Transmembrane helix</keyword>
<gene>
    <name evidence="11" type="ORF">CALMAC_LOCUS11480</name>
</gene>
<dbReference type="EMBL" id="CAACVG010008720">
    <property type="protein sequence ID" value="VEN50852.1"/>
    <property type="molecule type" value="Genomic_DNA"/>
</dbReference>
<dbReference type="SUPFAM" id="SSF81406">
    <property type="entry name" value="Mitochondrial cytochrome c oxidase subunit IV"/>
    <property type="match status" value="1"/>
</dbReference>
<dbReference type="AlphaFoldDB" id="A0A653CSX5"/>
<organism evidence="11 12">
    <name type="scientific">Callosobruchus maculatus</name>
    <name type="common">Southern cowpea weevil</name>
    <name type="synonym">Pulse bruchid</name>
    <dbReference type="NCBI Taxonomy" id="64391"/>
    <lineage>
        <taxon>Eukaryota</taxon>
        <taxon>Metazoa</taxon>
        <taxon>Ecdysozoa</taxon>
        <taxon>Arthropoda</taxon>
        <taxon>Hexapoda</taxon>
        <taxon>Insecta</taxon>
        <taxon>Pterygota</taxon>
        <taxon>Neoptera</taxon>
        <taxon>Endopterygota</taxon>
        <taxon>Coleoptera</taxon>
        <taxon>Polyphaga</taxon>
        <taxon>Cucujiformia</taxon>
        <taxon>Chrysomeloidea</taxon>
        <taxon>Chrysomelidae</taxon>
        <taxon>Bruchinae</taxon>
        <taxon>Bruchini</taxon>
        <taxon>Callosobruchus</taxon>
    </lineage>
</organism>
<keyword evidence="5" id="KW-0809">Transit peptide</keyword>
<dbReference type="Pfam" id="PF02936">
    <property type="entry name" value="COX4"/>
    <property type="match status" value="1"/>
</dbReference>
<name>A0A653CSX5_CALMS</name>
<evidence type="ECO:0000256" key="6">
    <source>
        <dbReference type="ARBA" id="ARBA00022989"/>
    </source>
</evidence>
<dbReference type="PANTHER" id="PTHR10707:SF10">
    <property type="entry name" value="CYTOCHROME C OXIDASE SUBUNIT 4"/>
    <property type="match status" value="1"/>
</dbReference>
<dbReference type="UniPathway" id="UPA00705"/>
<evidence type="ECO:0000256" key="8">
    <source>
        <dbReference type="ARBA" id="ARBA00023128"/>
    </source>
</evidence>
<comment type="function">
    <text evidence="10">Component of the cytochrome c oxidase, the last enzyme in the mitochondrial electron transport chain which drives oxidative phosphorylation.</text>
</comment>
<evidence type="ECO:0000256" key="7">
    <source>
        <dbReference type="ARBA" id="ARBA00023002"/>
    </source>
</evidence>
<dbReference type="GO" id="GO:0006123">
    <property type="term" value="P:mitochondrial electron transport, cytochrome c to oxygen"/>
    <property type="evidence" value="ECO:0007669"/>
    <property type="project" value="InterPro"/>
</dbReference>
<keyword evidence="9 10" id="KW-0472">Membrane</keyword>
<feature type="transmembrane region" description="Helical" evidence="10">
    <location>
        <begin position="116"/>
        <end position="134"/>
    </location>
</feature>
<dbReference type="InterPro" id="IPR004203">
    <property type="entry name" value="Cyt_c_oxidase_su4_fam"/>
</dbReference>
<keyword evidence="3 10" id="KW-0812">Transmembrane</keyword>
<accession>A0A653CSX5</accession>